<proteinExistence type="predicted"/>
<name>A0A292YTV8_9BACL</name>
<dbReference type="PROSITE" id="PS51257">
    <property type="entry name" value="PROKAR_LIPOPROTEIN"/>
    <property type="match status" value="1"/>
</dbReference>
<evidence type="ECO:0000313" key="4">
    <source>
        <dbReference type="Proteomes" id="UP000217785"/>
    </source>
</evidence>
<dbReference type="RefSeq" id="WP_165912461.1">
    <property type="nucleotide sequence ID" value="NZ_BDUF01000109.1"/>
</dbReference>
<feature type="region of interest" description="Disordered" evidence="1">
    <location>
        <begin position="27"/>
        <end position="64"/>
    </location>
</feature>
<evidence type="ECO:0000313" key="3">
    <source>
        <dbReference type="EMBL" id="GAX91925.1"/>
    </source>
</evidence>
<sequence>MRKTIRILFSFVLAGALLGCTHKETYSGQVGSDQPSQQNPQQPSQSKPPSQDPQQPSQSQSLNNKVVQGWKAPGGKNLANMNFQNDAYQILQIAPLAHGTGFTVAGKLRAFEAVGAVVLKDQSGLAVLQPSGQAEIVIHADHGAPNWGNFTVVVNYPVTLSGAQGTLEFYVHSAKDGSKINILPVPISL</sequence>
<dbReference type="EMBL" id="BDUF01000109">
    <property type="protein sequence ID" value="GAX91925.1"/>
    <property type="molecule type" value="Genomic_DNA"/>
</dbReference>
<dbReference type="Pfam" id="PF10648">
    <property type="entry name" value="Gmad2"/>
    <property type="match status" value="1"/>
</dbReference>
<protein>
    <recommendedName>
        <fullName evidence="2">Bacterial spore germination immunoglobulin-like domain-containing protein</fullName>
    </recommendedName>
</protein>
<comment type="caution">
    <text evidence="3">The sequence shown here is derived from an EMBL/GenBank/DDBJ whole genome shotgun (WGS) entry which is preliminary data.</text>
</comment>
<gene>
    <name evidence="3" type="ORF">EFBL_3616</name>
</gene>
<dbReference type="Proteomes" id="UP000217785">
    <property type="component" value="Unassembled WGS sequence"/>
</dbReference>
<reference evidence="4" key="1">
    <citation type="submission" date="2017-07" db="EMBL/GenBank/DDBJ databases">
        <title>Draft genome sequence of Effusibacillus lacus strain skLN1.</title>
        <authorList>
            <person name="Watanabe M."/>
            <person name="Kojima H."/>
            <person name="Fukui M."/>
        </authorList>
    </citation>
    <scope>NUCLEOTIDE SEQUENCE [LARGE SCALE GENOMIC DNA]</scope>
    <source>
        <strain evidence="4">skLN1</strain>
    </source>
</reference>
<feature type="compositionally biased region" description="Low complexity" evidence="1">
    <location>
        <begin position="32"/>
        <end position="61"/>
    </location>
</feature>
<evidence type="ECO:0000256" key="1">
    <source>
        <dbReference type="SAM" id="MobiDB-lite"/>
    </source>
</evidence>
<evidence type="ECO:0000259" key="2">
    <source>
        <dbReference type="Pfam" id="PF10648"/>
    </source>
</evidence>
<feature type="domain" description="Bacterial spore germination immunoglobulin-like" evidence="2">
    <location>
        <begin position="100"/>
        <end position="178"/>
    </location>
</feature>
<organism evidence="3 4">
    <name type="scientific">Effusibacillus lacus</name>
    <dbReference type="NCBI Taxonomy" id="1348429"/>
    <lineage>
        <taxon>Bacteria</taxon>
        <taxon>Bacillati</taxon>
        <taxon>Bacillota</taxon>
        <taxon>Bacilli</taxon>
        <taxon>Bacillales</taxon>
        <taxon>Alicyclobacillaceae</taxon>
        <taxon>Effusibacillus</taxon>
    </lineage>
</organism>
<dbReference type="InterPro" id="IPR018911">
    <property type="entry name" value="Gmad2_Ig-like_dom"/>
</dbReference>
<dbReference type="AlphaFoldDB" id="A0A292YTV8"/>
<keyword evidence="4" id="KW-1185">Reference proteome</keyword>
<accession>A0A292YTV8</accession>